<dbReference type="CDD" id="cd16012">
    <property type="entry name" value="ALP"/>
    <property type="match status" value="1"/>
</dbReference>
<dbReference type="EC" id="3.1.3.1" evidence="1"/>
<name>A0A016SNT7_9BILA</name>
<gene>
    <name evidence="8" type="primary">Acey_s0199.g1661</name>
    <name evidence="8" type="ORF">Y032_0199g1661</name>
</gene>
<keyword evidence="6" id="KW-1133">Transmembrane helix</keyword>
<comment type="caution">
    <text evidence="8">The sequence shown here is derived from an EMBL/GenBank/DDBJ whole genome shotgun (WGS) entry which is preliminary data.</text>
</comment>
<reference evidence="9" key="1">
    <citation type="journal article" date="2015" name="Nat. Genet.">
        <title>The genome and transcriptome of the zoonotic hookworm Ancylostoma ceylanicum identify infection-specific gene families.</title>
        <authorList>
            <person name="Schwarz E.M."/>
            <person name="Hu Y."/>
            <person name="Antoshechkin I."/>
            <person name="Miller M.M."/>
            <person name="Sternberg P.W."/>
            <person name="Aroian R.V."/>
        </authorList>
    </citation>
    <scope>NUCLEOTIDE SEQUENCE</scope>
    <source>
        <strain evidence="9">HY135</strain>
    </source>
</reference>
<dbReference type="STRING" id="53326.A0A016SNT7"/>
<proteinExistence type="inferred from homology"/>
<comment type="similarity">
    <text evidence="5">Belongs to the alkaline phosphatase family.</text>
</comment>
<dbReference type="GO" id="GO:0004035">
    <property type="term" value="F:alkaline phosphatase activity"/>
    <property type="evidence" value="ECO:0007669"/>
    <property type="project" value="UniProtKB-EC"/>
</dbReference>
<dbReference type="EMBL" id="JARK01001535">
    <property type="protein sequence ID" value="EYB92002.1"/>
    <property type="molecule type" value="Genomic_DNA"/>
</dbReference>
<dbReference type="Pfam" id="PF00245">
    <property type="entry name" value="Alk_phosphatase"/>
    <property type="match status" value="1"/>
</dbReference>
<evidence type="ECO:0000313" key="8">
    <source>
        <dbReference type="EMBL" id="EYB92002.1"/>
    </source>
</evidence>
<feature type="active site" description="Phosphoserine intermediate" evidence="3">
    <location>
        <position position="116"/>
    </location>
</feature>
<evidence type="ECO:0000256" key="6">
    <source>
        <dbReference type="SAM" id="Phobius"/>
    </source>
</evidence>
<feature type="binding site" evidence="4">
    <location>
        <position position="66"/>
    </location>
    <ligand>
        <name>Zn(2+)</name>
        <dbReference type="ChEBI" id="CHEBI:29105"/>
        <label>2</label>
    </ligand>
</feature>
<feature type="binding site" evidence="4">
    <location>
        <position position="180"/>
    </location>
    <ligand>
        <name>Mg(2+)</name>
        <dbReference type="ChEBI" id="CHEBI:18420"/>
    </ligand>
</feature>
<feature type="binding site" evidence="4">
    <location>
        <position position="333"/>
    </location>
    <ligand>
        <name>Zn(2+)</name>
        <dbReference type="ChEBI" id="CHEBI:29105"/>
        <label>2</label>
    </ligand>
</feature>
<comment type="cofactor">
    <cofactor evidence="4">
        <name>Mg(2+)</name>
        <dbReference type="ChEBI" id="CHEBI:18420"/>
    </cofactor>
    <text evidence="4">Binds 1 Mg(2+) ion.</text>
</comment>
<dbReference type="Gene3D" id="3.40.720.10">
    <property type="entry name" value="Alkaline Phosphatase, subunit A"/>
    <property type="match status" value="1"/>
</dbReference>
<evidence type="ECO:0000256" key="7">
    <source>
        <dbReference type="SAM" id="SignalP"/>
    </source>
</evidence>
<feature type="binding site" evidence="4">
    <location>
        <position position="66"/>
    </location>
    <ligand>
        <name>Mg(2+)</name>
        <dbReference type="ChEBI" id="CHEBI:18420"/>
    </ligand>
</feature>
<dbReference type="AlphaFoldDB" id="A0A016SNT7"/>
<dbReference type="PANTHER" id="PTHR11596">
    <property type="entry name" value="ALKALINE PHOSPHATASE"/>
    <property type="match status" value="1"/>
</dbReference>
<evidence type="ECO:0000256" key="2">
    <source>
        <dbReference type="ARBA" id="ARBA00022553"/>
    </source>
</evidence>
<organism evidence="8 9">
    <name type="scientific">Ancylostoma ceylanicum</name>
    <dbReference type="NCBI Taxonomy" id="53326"/>
    <lineage>
        <taxon>Eukaryota</taxon>
        <taxon>Metazoa</taxon>
        <taxon>Ecdysozoa</taxon>
        <taxon>Nematoda</taxon>
        <taxon>Chromadorea</taxon>
        <taxon>Rhabditida</taxon>
        <taxon>Rhabditina</taxon>
        <taxon>Rhabditomorpha</taxon>
        <taxon>Strongyloidea</taxon>
        <taxon>Ancylostomatidae</taxon>
        <taxon>Ancylostomatinae</taxon>
        <taxon>Ancylostoma</taxon>
    </lineage>
</organism>
<sequence length="573" mass="62745">MAATILSLLCLQRIFSATQQFTVDSALKDVNFWNRIARDNINRKFNADPRQLETKKPKNIILFIGDGMGVPIVTSARINKNQVSGKPYLNEPLFFENFRSAGLVKTSSLSHHVTDSAAGAVALVTGRKVTSTTLGWKPNSLTGKENCTNDRSRHITDGIAEGALQKGLAVGFVTNTRVTHATPASLYAKGVHRNIENDRNAKAMRADCPDIARQLLSYPASEFKVLMGGGVENLLNTSRGGERRDGRNIDIEWSRLGGRRRVLRNENDLLAVTPSDEKLLGIFAKSHLPMYIQEQVMGTKKVPRLMEMTAKAIEQLQHGEQGFFLMVEGGIIDIAEHQNLINVAFAELYEFDEAIRKAREITDPTETLIIVTADHDHAFTLPGYLPVEERIIGNSITEHKNGDGAGLYEVPGVLFVGGPGFDGDALKIDKNVAQRPKIAGPFYRPPTPVPMPNGPHGGVDVGIWADGPYSELFSSTIENTEVAYIIKFLLCTNNTDYTICDASGSSHHFTKRIVDRVGPNAIVLIGALLIAMTILSILVAVVVIVLLVMQRRSHSRNLDLNDESFGSGSKSPV</sequence>
<keyword evidence="9" id="KW-1185">Reference proteome</keyword>
<dbReference type="InterPro" id="IPR001952">
    <property type="entry name" value="Alkaline_phosphatase"/>
</dbReference>
<dbReference type="Proteomes" id="UP000024635">
    <property type="component" value="Unassembled WGS sequence"/>
</dbReference>
<feature type="binding site" evidence="4">
    <location>
        <position position="328"/>
    </location>
    <ligand>
        <name>Mg(2+)</name>
        <dbReference type="ChEBI" id="CHEBI:18420"/>
    </ligand>
</feature>
<comment type="cofactor">
    <cofactor evidence="4">
        <name>Zn(2+)</name>
        <dbReference type="ChEBI" id="CHEBI:29105"/>
    </cofactor>
    <text evidence="4">Binds 2 Zn(2+) ions.</text>
</comment>
<dbReference type="PRINTS" id="PR00113">
    <property type="entry name" value="ALKPHPHTASE"/>
</dbReference>
<dbReference type="SUPFAM" id="SSF53649">
    <property type="entry name" value="Alkaline phosphatase-like"/>
    <property type="match status" value="1"/>
</dbReference>
<keyword evidence="2" id="KW-0597">Phosphoprotein</keyword>
<keyword evidence="4" id="KW-0460">Magnesium</keyword>
<feature type="binding site" evidence="4">
    <location>
        <position position="456"/>
    </location>
    <ligand>
        <name>Zn(2+)</name>
        <dbReference type="ChEBI" id="CHEBI:29105"/>
        <label>2</label>
    </ligand>
</feature>
<feature type="binding site" evidence="4">
    <location>
        <position position="374"/>
    </location>
    <ligand>
        <name>Zn(2+)</name>
        <dbReference type="ChEBI" id="CHEBI:29105"/>
        <label>2</label>
    </ligand>
</feature>
<keyword evidence="7" id="KW-0732">Signal</keyword>
<dbReference type="SMART" id="SM00098">
    <property type="entry name" value="alkPPc"/>
    <property type="match status" value="1"/>
</dbReference>
<feature type="binding site" evidence="4">
    <location>
        <position position="182"/>
    </location>
    <ligand>
        <name>Mg(2+)</name>
        <dbReference type="ChEBI" id="CHEBI:18420"/>
    </ligand>
</feature>
<protein>
    <recommendedName>
        <fullName evidence="1">alkaline phosphatase</fullName>
        <ecNumber evidence="1">3.1.3.1</ecNumber>
    </recommendedName>
</protein>
<dbReference type="GO" id="GO:0046872">
    <property type="term" value="F:metal ion binding"/>
    <property type="evidence" value="ECO:0007669"/>
    <property type="project" value="UniProtKB-KW"/>
</dbReference>
<feature type="transmembrane region" description="Helical" evidence="6">
    <location>
        <begin position="521"/>
        <end position="548"/>
    </location>
</feature>
<evidence type="ECO:0000313" key="9">
    <source>
        <dbReference type="Proteomes" id="UP000024635"/>
    </source>
</evidence>
<dbReference type="PANTHER" id="PTHR11596:SF5">
    <property type="entry name" value="ALKALINE PHOSPHATASE"/>
    <property type="match status" value="1"/>
</dbReference>
<feature type="signal peptide" evidence="7">
    <location>
        <begin position="1"/>
        <end position="17"/>
    </location>
</feature>
<dbReference type="InterPro" id="IPR017850">
    <property type="entry name" value="Alkaline_phosphatase_core_sf"/>
</dbReference>
<keyword evidence="4" id="KW-0479">Metal-binding</keyword>
<keyword evidence="4" id="KW-0862">Zinc</keyword>
<feature type="binding site" evidence="4">
    <location>
        <position position="337"/>
    </location>
    <ligand>
        <name>Zn(2+)</name>
        <dbReference type="ChEBI" id="CHEBI:29105"/>
        <label>2</label>
    </ligand>
</feature>
<keyword evidence="6" id="KW-0812">Transmembrane</keyword>
<dbReference type="OrthoDB" id="5818554at2759"/>
<evidence type="ECO:0000256" key="1">
    <source>
        <dbReference type="ARBA" id="ARBA00012647"/>
    </source>
</evidence>
<accession>A0A016SNT7</accession>
<evidence type="ECO:0000256" key="3">
    <source>
        <dbReference type="PIRSR" id="PIRSR601952-1"/>
    </source>
</evidence>
<keyword evidence="6" id="KW-0472">Membrane</keyword>
<evidence type="ECO:0000256" key="4">
    <source>
        <dbReference type="PIRSR" id="PIRSR601952-2"/>
    </source>
</evidence>
<evidence type="ECO:0000256" key="5">
    <source>
        <dbReference type="RuleBase" id="RU003946"/>
    </source>
</evidence>
<feature type="binding site" evidence="4">
    <location>
        <position position="375"/>
    </location>
    <ligand>
        <name>Zn(2+)</name>
        <dbReference type="ChEBI" id="CHEBI:29105"/>
        <label>2</label>
    </ligand>
</feature>
<feature type="chain" id="PRO_5001489693" description="alkaline phosphatase" evidence="7">
    <location>
        <begin position="18"/>
        <end position="573"/>
    </location>
</feature>